<dbReference type="HOGENOM" id="CLU_1967420_0_0_3"/>
<gene>
    <name evidence="2" type="ordered locus">gll3366</name>
</gene>
<proteinExistence type="predicted"/>
<reference evidence="2 3" key="2">
    <citation type="journal article" date="2003" name="DNA Res.">
        <title>Complete genome structure of Gloeobacter violaceus PCC 7421, a cyanobacterium that lacks thylakoids (supplement).</title>
        <authorList>
            <person name="Nakamura Y."/>
            <person name="Kaneko T."/>
            <person name="Sato S."/>
            <person name="Mimuro M."/>
            <person name="Miyashita H."/>
            <person name="Tsuchiya T."/>
            <person name="Sasamoto S."/>
            <person name="Watanabe A."/>
            <person name="Kawashima K."/>
            <person name="Kishida Y."/>
            <person name="Kiyokawa C."/>
            <person name="Kohara M."/>
            <person name="Matsumoto M."/>
            <person name="Matsuno A."/>
            <person name="Nakazaki N."/>
            <person name="Shimpo S."/>
            <person name="Takeuchi C."/>
            <person name="Yamada M."/>
            <person name="Tabata S."/>
        </authorList>
    </citation>
    <scope>NUCLEOTIDE SEQUENCE [LARGE SCALE GENOMIC DNA]</scope>
    <source>
        <strain evidence="3">ATCC 29082 / PCC 7421</strain>
    </source>
</reference>
<evidence type="ECO:0000313" key="2">
    <source>
        <dbReference type="EMBL" id="BAC91307.1"/>
    </source>
</evidence>
<organism evidence="2 3">
    <name type="scientific">Gloeobacter violaceus (strain ATCC 29082 / PCC 7421)</name>
    <dbReference type="NCBI Taxonomy" id="251221"/>
    <lineage>
        <taxon>Bacteria</taxon>
        <taxon>Bacillati</taxon>
        <taxon>Cyanobacteriota</taxon>
        <taxon>Cyanophyceae</taxon>
        <taxon>Gloeobacterales</taxon>
        <taxon>Gloeobacteraceae</taxon>
        <taxon>Gloeobacter</taxon>
    </lineage>
</organism>
<protein>
    <submittedName>
        <fullName evidence="2">Gll3366 protein</fullName>
    </submittedName>
</protein>
<feature type="transmembrane region" description="Helical" evidence="1">
    <location>
        <begin position="74"/>
        <end position="97"/>
    </location>
</feature>
<sequence>MQRQSEANLGLLLSQLVSQVEQLLSAHLRLARQELAADGKKFATQSGGIVIGGTLAVLGVAFVGLALIRGLEIWLAPWLAALIVAALFLGGGALIALSSVQRLGKIDQLGRTREETQETIAWLTRKQ</sequence>
<dbReference type="Pfam" id="PF07332">
    <property type="entry name" value="Phage_holin_3_6"/>
    <property type="match status" value="1"/>
</dbReference>
<evidence type="ECO:0000313" key="3">
    <source>
        <dbReference type="Proteomes" id="UP000000557"/>
    </source>
</evidence>
<dbReference type="RefSeq" id="WP_011143355.1">
    <property type="nucleotide sequence ID" value="NC_005125.1"/>
</dbReference>
<evidence type="ECO:0000256" key="1">
    <source>
        <dbReference type="SAM" id="Phobius"/>
    </source>
</evidence>
<accession>Q7NG08</accession>
<dbReference type="STRING" id="251221.gene:10760877"/>
<dbReference type="InParanoid" id="Q7NG08"/>
<name>Q7NG08_GLOVI</name>
<dbReference type="KEGG" id="gvi:gll3366"/>
<dbReference type="InterPro" id="IPR009937">
    <property type="entry name" value="Phage_holin_3_6"/>
</dbReference>
<keyword evidence="1" id="KW-0812">Transmembrane</keyword>
<dbReference type="OrthoDB" id="9911141at2"/>
<keyword evidence="3" id="KW-1185">Reference proteome</keyword>
<keyword evidence="1" id="KW-0472">Membrane</keyword>
<keyword evidence="1" id="KW-1133">Transmembrane helix</keyword>
<reference evidence="2 3" key="1">
    <citation type="journal article" date="2003" name="DNA Res.">
        <title>Complete genome structure of Gloeobacter violaceus PCC 7421, a cyanobacterium that lacks thylakoids.</title>
        <authorList>
            <person name="Nakamura Y."/>
            <person name="Kaneko T."/>
            <person name="Sato S."/>
            <person name="Mimuro M."/>
            <person name="Miyashita H."/>
            <person name="Tsuchiya T."/>
            <person name="Sasamoto S."/>
            <person name="Watanabe A."/>
            <person name="Kawashima K."/>
            <person name="Kishida Y."/>
            <person name="Kiyokawa C."/>
            <person name="Kohara M."/>
            <person name="Matsumoto M."/>
            <person name="Matsuno A."/>
            <person name="Nakazaki N."/>
            <person name="Shimpo S."/>
            <person name="Takeuchi C."/>
            <person name="Yamada M."/>
            <person name="Tabata S."/>
        </authorList>
    </citation>
    <scope>NUCLEOTIDE SEQUENCE [LARGE SCALE GENOMIC DNA]</scope>
    <source>
        <strain evidence="3">ATCC 29082 / PCC 7421</strain>
    </source>
</reference>
<dbReference type="AlphaFoldDB" id="Q7NG08"/>
<dbReference type="Proteomes" id="UP000000557">
    <property type="component" value="Chromosome"/>
</dbReference>
<dbReference type="EnsemblBacteria" id="BAC91307">
    <property type="protein sequence ID" value="BAC91307"/>
    <property type="gene ID" value="BAC91307"/>
</dbReference>
<feature type="transmembrane region" description="Helical" evidence="1">
    <location>
        <begin position="49"/>
        <end position="68"/>
    </location>
</feature>
<dbReference type="EMBL" id="BA000045">
    <property type="protein sequence ID" value="BAC91307.1"/>
    <property type="molecule type" value="Genomic_DNA"/>
</dbReference>